<dbReference type="InterPro" id="IPR018247">
    <property type="entry name" value="EF_Hand_1_Ca_BS"/>
</dbReference>
<dbReference type="Proteomes" id="UP000285624">
    <property type="component" value="Unassembled WGS sequence"/>
</dbReference>
<reference evidence="4" key="3">
    <citation type="submission" date="2020-06" db="EMBL/GenBank/DDBJ databases">
        <authorList>
            <person name="Studholme D.J."/>
        </authorList>
    </citation>
    <scope>NUCLEOTIDE SEQUENCE</scope>
    <source>
        <strain evidence="4">NZFS 2646</strain>
        <strain evidence="5">NZFS 3630</strain>
    </source>
</reference>
<dbReference type="Proteomes" id="UP000785171">
    <property type="component" value="Unassembled WGS sequence"/>
</dbReference>
<evidence type="ECO:0000313" key="7">
    <source>
        <dbReference type="EMBL" id="RLN81472.1"/>
    </source>
</evidence>
<feature type="domain" description="EF-hand" evidence="3">
    <location>
        <begin position="41"/>
        <end position="76"/>
    </location>
</feature>
<dbReference type="SMART" id="SM00054">
    <property type="entry name" value="EFh"/>
    <property type="match status" value="2"/>
</dbReference>
<dbReference type="AlphaFoldDB" id="A0A3R7J8R6"/>
<dbReference type="EMBL" id="JPWU03000126">
    <property type="protein sequence ID" value="KAG2525409.1"/>
    <property type="molecule type" value="Genomic_DNA"/>
</dbReference>
<gene>
    <name evidence="6" type="ORF">BBI17_003712</name>
    <name evidence="7" type="ORF">BBO99_00003670</name>
    <name evidence="4" type="ORF">JM16_002259</name>
    <name evidence="5" type="ORF">JM18_002353</name>
</gene>
<name>A0A3R7J8R6_9STRA</name>
<dbReference type="Proteomes" id="UP000285883">
    <property type="component" value="Unassembled WGS sequence"/>
</dbReference>
<reference evidence="4" key="1">
    <citation type="journal article" date="2015" name="Genom Data">
        <title>Genome sequences of six Phytophthora species associated with forests in New Zealand.</title>
        <authorList>
            <person name="Studholme D.J."/>
            <person name="McDougal R.L."/>
            <person name="Sambles C."/>
            <person name="Hansen E."/>
            <person name="Hardy G."/>
            <person name="Grant M."/>
            <person name="Ganley R.J."/>
            <person name="Williams N.M."/>
        </authorList>
    </citation>
    <scope>NUCLEOTIDE SEQUENCE</scope>
    <source>
        <strain evidence="4">NZFS 2646</strain>
        <strain evidence="5">NZFS 3630</strain>
    </source>
</reference>
<dbReference type="CDD" id="cd00051">
    <property type="entry name" value="EFh"/>
    <property type="match status" value="1"/>
</dbReference>
<protein>
    <recommendedName>
        <fullName evidence="3">EF-hand domain-containing protein</fullName>
    </recommendedName>
</protein>
<dbReference type="SUPFAM" id="SSF47473">
    <property type="entry name" value="EF-hand"/>
    <property type="match status" value="1"/>
</dbReference>
<reference evidence="8 9" key="2">
    <citation type="submission" date="2018-07" db="EMBL/GenBank/DDBJ databases">
        <title>Genome sequencing of oomycete isolates from Chile give support for New Zealand origin for Phytophthora kernoviae and make available the first Nothophytophthora sp. genome.</title>
        <authorList>
            <person name="Studholme D.J."/>
            <person name="Sanfuentes E."/>
            <person name="Panda P."/>
            <person name="Hill R."/>
            <person name="Sambles C."/>
            <person name="Grant M."/>
            <person name="Williams N.M."/>
            <person name="Mcdougal R.L."/>
        </authorList>
    </citation>
    <scope>NUCLEOTIDE SEQUENCE [LARGE SCALE GENOMIC DNA]</scope>
    <source>
        <strain evidence="6">Chile2</strain>
        <strain evidence="7">Chile4</strain>
    </source>
</reference>
<organism evidence="7 8">
    <name type="scientific">Phytophthora kernoviae</name>
    <dbReference type="NCBI Taxonomy" id="325452"/>
    <lineage>
        <taxon>Eukaryota</taxon>
        <taxon>Sar</taxon>
        <taxon>Stramenopiles</taxon>
        <taxon>Oomycota</taxon>
        <taxon>Peronosporomycetes</taxon>
        <taxon>Peronosporales</taxon>
        <taxon>Peronosporaceae</taxon>
        <taxon>Phytophthora</taxon>
    </lineage>
</organism>
<keyword evidence="8" id="KW-1185">Reference proteome</keyword>
<dbReference type="EMBL" id="JPWV03000138">
    <property type="protein sequence ID" value="KAG2523482.1"/>
    <property type="molecule type" value="Genomic_DNA"/>
</dbReference>
<dbReference type="InterPro" id="IPR011992">
    <property type="entry name" value="EF-hand-dom_pair"/>
</dbReference>
<sequence length="168" mass="18795">MYMKRKRLRVIDLFRFCDADGNGSISPEEMIETLSQMEIQLTPDQARDFLDHIDKDGNGSIDVDEFEELVRVARRNEAQREQVKKELSNSRKQSSESKSSGKPSTVVKAKAKQRILDEFNAAQEEDGAGVNAIQLRSIIALLALPGLNEVFINDLVDRAVDIATSGSR</sequence>
<evidence type="ECO:0000259" key="3">
    <source>
        <dbReference type="PROSITE" id="PS50222"/>
    </source>
</evidence>
<dbReference type="EMBL" id="MBDN02000078">
    <property type="protein sequence ID" value="RLN81472.1"/>
    <property type="molecule type" value="Genomic_DNA"/>
</dbReference>
<dbReference type="STRING" id="325452.A0A3R7J8R6"/>
<feature type="domain" description="EF-hand" evidence="3">
    <location>
        <begin position="5"/>
        <end position="40"/>
    </location>
</feature>
<dbReference type="GO" id="GO:0005509">
    <property type="term" value="F:calcium ion binding"/>
    <property type="evidence" value="ECO:0007669"/>
    <property type="project" value="InterPro"/>
</dbReference>
<dbReference type="Pfam" id="PF13499">
    <property type="entry name" value="EF-hand_7"/>
    <property type="match status" value="1"/>
</dbReference>
<comment type="caution">
    <text evidence="7">The sequence shown here is derived from an EMBL/GenBank/DDBJ whole genome shotgun (WGS) entry which is preliminary data.</text>
</comment>
<evidence type="ECO:0000256" key="2">
    <source>
        <dbReference type="SAM" id="MobiDB-lite"/>
    </source>
</evidence>
<feature type="compositionally biased region" description="Basic and acidic residues" evidence="2">
    <location>
        <begin position="78"/>
        <end position="95"/>
    </location>
</feature>
<dbReference type="Proteomes" id="UP000792063">
    <property type="component" value="Unassembled WGS sequence"/>
</dbReference>
<evidence type="ECO:0000313" key="5">
    <source>
        <dbReference type="EMBL" id="KAG2525409.1"/>
    </source>
</evidence>
<evidence type="ECO:0000313" key="8">
    <source>
        <dbReference type="Proteomes" id="UP000285624"/>
    </source>
</evidence>
<dbReference type="EMBL" id="MAYM02001829">
    <property type="protein sequence ID" value="RLN10496.1"/>
    <property type="molecule type" value="Genomic_DNA"/>
</dbReference>
<dbReference type="PROSITE" id="PS00018">
    <property type="entry name" value="EF_HAND_1"/>
    <property type="match status" value="2"/>
</dbReference>
<feature type="region of interest" description="Disordered" evidence="2">
    <location>
        <begin position="78"/>
        <end position="107"/>
    </location>
</feature>
<accession>A0A3R7J8R6</accession>
<dbReference type="Gene3D" id="1.10.238.10">
    <property type="entry name" value="EF-hand"/>
    <property type="match status" value="1"/>
</dbReference>
<dbReference type="InterPro" id="IPR002048">
    <property type="entry name" value="EF_hand_dom"/>
</dbReference>
<evidence type="ECO:0000313" key="6">
    <source>
        <dbReference type="EMBL" id="RLN10496.1"/>
    </source>
</evidence>
<dbReference type="PROSITE" id="PS50222">
    <property type="entry name" value="EF_HAND_2"/>
    <property type="match status" value="2"/>
</dbReference>
<proteinExistence type="predicted"/>
<evidence type="ECO:0000256" key="1">
    <source>
        <dbReference type="ARBA" id="ARBA00022837"/>
    </source>
</evidence>
<keyword evidence="1" id="KW-0106">Calcium</keyword>
<evidence type="ECO:0000313" key="9">
    <source>
        <dbReference type="Proteomes" id="UP000285883"/>
    </source>
</evidence>
<evidence type="ECO:0000313" key="4">
    <source>
        <dbReference type="EMBL" id="KAG2523482.1"/>
    </source>
</evidence>